<keyword evidence="2" id="KW-1185">Reference proteome</keyword>
<organism evidence="1 2">
    <name type="scientific">Phytobacter palmae</name>
    <dbReference type="NCBI Taxonomy" id="1855371"/>
    <lineage>
        <taxon>Bacteria</taxon>
        <taxon>Pseudomonadati</taxon>
        <taxon>Pseudomonadota</taxon>
        <taxon>Gammaproteobacteria</taxon>
        <taxon>Enterobacterales</taxon>
        <taxon>Enterobacteriaceae</taxon>
        <taxon>Phytobacter</taxon>
    </lineage>
</organism>
<dbReference type="Proteomes" id="UP001411173">
    <property type="component" value="Unassembled WGS sequence"/>
</dbReference>
<dbReference type="EMBL" id="JBCIVJ010000028">
    <property type="protein sequence ID" value="MEN0581812.1"/>
    <property type="molecule type" value="Genomic_DNA"/>
</dbReference>
<proteinExistence type="predicted"/>
<dbReference type="RefSeq" id="WP_343194787.1">
    <property type="nucleotide sequence ID" value="NZ_JBCIVJ010000028.1"/>
</dbReference>
<reference evidence="1 2" key="1">
    <citation type="submission" date="2024-02" db="EMBL/GenBank/DDBJ databases">
        <title>Whole genome of MDR Enterobacteriaceae from southern Thailand.</title>
        <authorList>
            <person name="Surachat K."/>
        </authorList>
    </citation>
    <scope>NUCLEOTIDE SEQUENCE [LARGE SCALE GENOMIC DNA]</scope>
    <source>
        <strain evidence="1 2">PSU_29</strain>
    </source>
</reference>
<comment type="caution">
    <text evidence="1">The sequence shown here is derived from an EMBL/GenBank/DDBJ whole genome shotgun (WGS) entry which is preliminary data.</text>
</comment>
<sequence length="68" mass="7647">TLHRTSFDYSPRAGIPGALRLPERLPFGQRSRSKGPKDFFIPHLRLVTIIPSPLLELPLCSTYTAVML</sequence>
<accession>A0ABU9VAW9</accession>
<protein>
    <submittedName>
        <fullName evidence="1">Uncharacterized protein</fullName>
    </submittedName>
</protein>
<evidence type="ECO:0000313" key="2">
    <source>
        <dbReference type="Proteomes" id="UP001411173"/>
    </source>
</evidence>
<evidence type="ECO:0000313" key="1">
    <source>
        <dbReference type="EMBL" id="MEN0581812.1"/>
    </source>
</evidence>
<feature type="non-terminal residue" evidence="1">
    <location>
        <position position="1"/>
    </location>
</feature>
<gene>
    <name evidence="1" type="ORF">AAIG39_22820</name>
</gene>
<name>A0ABU9VAW9_9ENTR</name>